<dbReference type="PANTHER" id="PTHR30619:SF1">
    <property type="entry name" value="RECOMBINATION PROTEIN 2"/>
    <property type="match status" value="1"/>
</dbReference>
<evidence type="ECO:0000256" key="1">
    <source>
        <dbReference type="ARBA" id="ARBA00004651"/>
    </source>
</evidence>
<protein>
    <submittedName>
        <fullName evidence="8">ComEC/Rec2 family competence protein</fullName>
    </submittedName>
</protein>
<evidence type="ECO:0000256" key="5">
    <source>
        <dbReference type="ARBA" id="ARBA00023136"/>
    </source>
</evidence>
<dbReference type="CDD" id="cd07731">
    <property type="entry name" value="ComA-like_MBL-fold"/>
    <property type="match status" value="1"/>
</dbReference>
<dbReference type="Pfam" id="PF00753">
    <property type="entry name" value="Lactamase_B"/>
    <property type="match status" value="1"/>
</dbReference>
<comment type="caution">
    <text evidence="8">The sequence shown here is derived from an EMBL/GenBank/DDBJ whole genome shotgun (WGS) entry which is preliminary data.</text>
</comment>
<comment type="subcellular location">
    <subcellularLocation>
        <location evidence="1">Cell membrane</location>
        <topology evidence="1">Multi-pass membrane protein</topology>
    </subcellularLocation>
</comment>
<feature type="transmembrane region" description="Helical" evidence="6">
    <location>
        <begin position="225"/>
        <end position="246"/>
    </location>
</feature>
<feature type="transmembrane region" description="Helical" evidence="6">
    <location>
        <begin position="409"/>
        <end position="426"/>
    </location>
</feature>
<dbReference type="Gene3D" id="3.60.15.10">
    <property type="entry name" value="Ribonuclease Z/Hydroxyacylglutathione hydrolase-like"/>
    <property type="match status" value="1"/>
</dbReference>
<dbReference type="SUPFAM" id="SSF56281">
    <property type="entry name" value="Metallo-hydrolase/oxidoreductase"/>
    <property type="match status" value="1"/>
</dbReference>
<dbReference type="SMART" id="SM00849">
    <property type="entry name" value="Lactamase_B"/>
    <property type="match status" value="1"/>
</dbReference>
<keyword evidence="9" id="KW-1185">Reference proteome</keyword>
<evidence type="ECO:0000259" key="7">
    <source>
        <dbReference type="SMART" id="SM00849"/>
    </source>
</evidence>
<dbReference type="RefSeq" id="WP_337321312.1">
    <property type="nucleotide sequence ID" value="NZ_JBBDGN010000014.1"/>
</dbReference>
<dbReference type="InterPro" id="IPR036866">
    <property type="entry name" value="RibonucZ/Hydroxyglut_hydro"/>
</dbReference>
<reference evidence="8 9" key="1">
    <citation type="submission" date="2024-02" db="EMBL/GenBank/DDBJ databases">
        <authorList>
            <person name="Saticioglu I.B."/>
        </authorList>
    </citation>
    <scope>NUCLEOTIDE SEQUENCE [LARGE SCALE GENOMIC DNA]</scope>
    <source>
        <strain evidence="8 9">Mu-43</strain>
    </source>
</reference>
<feature type="transmembrane region" description="Helical" evidence="6">
    <location>
        <begin position="50"/>
        <end position="71"/>
    </location>
</feature>
<dbReference type="InterPro" id="IPR035681">
    <property type="entry name" value="ComA-like_MBL"/>
</dbReference>
<dbReference type="PANTHER" id="PTHR30619">
    <property type="entry name" value="DNA INTERNALIZATION/COMPETENCE PROTEIN COMEC/REC2"/>
    <property type="match status" value="1"/>
</dbReference>
<feature type="transmembrane region" description="Helical" evidence="6">
    <location>
        <begin position="377"/>
        <end position="402"/>
    </location>
</feature>
<dbReference type="InterPro" id="IPR001279">
    <property type="entry name" value="Metallo-B-lactamas"/>
</dbReference>
<organism evidence="8 9">
    <name type="scientific">Microbacterium istanbulense</name>
    <dbReference type="NCBI Taxonomy" id="3122049"/>
    <lineage>
        <taxon>Bacteria</taxon>
        <taxon>Bacillati</taxon>
        <taxon>Actinomycetota</taxon>
        <taxon>Actinomycetes</taxon>
        <taxon>Micrococcales</taxon>
        <taxon>Microbacteriaceae</taxon>
        <taxon>Microbacterium</taxon>
    </lineage>
</organism>
<evidence type="ECO:0000256" key="3">
    <source>
        <dbReference type="ARBA" id="ARBA00022692"/>
    </source>
</evidence>
<dbReference type="Pfam" id="PF03772">
    <property type="entry name" value="Competence"/>
    <property type="match status" value="1"/>
</dbReference>
<dbReference type="InterPro" id="IPR052159">
    <property type="entry name" value="Competence_DNA_uptake"/>
</dbReference>
<accession>A0ABU8LMR0</accession>
<feature type="transmembrane region" description="Helical" evidence="6">
    <location>
        <begin position="314"/>
        <end position="335"/>
    </location>
</feature>
<sequence length="752" mass="76277">MKDPRGAVLAALVWGAALLAVFAPEFAGGMLALCIAGALGVGVFARQRGVAVLVLLACAAVSWSVVAAGPARTEAARWDGRAVETVVQVTSSAVRGDDGRLWADAQTLSLGAPGSPRATTVPVRIGVDEMDGVDLGATLRLSGQAKATDAGERAALVIFGTRAEVERPASGVFALAADVRAGFVQRATRLPGPGAGLLPGLAVGDTTAVTAELDAAMLASGLSHLTAVSGANCAIVVAAVFWVVSLCGGPRWLRVTVALVALAAFVVLVTPEPSVIRASVMAALAMLTILLGRPSAGLAMLSLAVTGILVIDPWLAATPGFALSAAATGALLLLARPLMRGMTRWMPAALSLAISVPLAAQLVCGPIVALFSEQQSLVSVAANLLAAPAAPLATVIGLLACLSAPIPPLADLLAAAAWLPSAWIASVAEVSAALPGAVLPVTAGLLSAAVVGLLSAAVGIVLVRPPSRALRRAAVAVLVVTVGLEGARMLLTGPLAAAGSPEGWSIAACDIGQGDAMVVRSEGAVALIDTGPDPGLLDACLRALGIDHIDLLVLTHFDLDHVGGVDAVRGRAETVLHGPVSEGDEERLLEMLADGGARLIQASRGMQGTLGGANWRVLWPRADDRVYPAGNDASVVLDISGGGVPRSLFLGDLAAEPQRQLVRDGSLLGDFDVVKVSHHGSGDQDAGLYELLGAEAAVIGVGADNDYGHPRAETLALLETAGSHVLRTDQRGRILLSMRDGQLAVWSERMPE</sequence>
<evidence type="ECO:0000313" key="8">
    <source>
        <dbReference type="EMBL" id="MEJ1092601.1"/>
    </source>
</evidence>
<keyword evidence="5 6" id="KW-0472">Membrane</keyword>
<proteinExistence type="predicted"/>
<name>A0ABU8LMR0_9MICO</name>
<dbReference type="Proteomes" id="UP001366085">
    <property type="component" value="Unassembled WGS sequence"/>
</dbReference>
<evidence type="ECO:0000256" key="4">
    <source>
        <dbReference type="ARBA" id="ARBA00022989"/>
    </source>
</evidence>
<evidence type="ECO:0000313" key="9">
    <source>
        <dbReference type="Proteomes" id="UP001366085"/>
    </source>
</evidence>
<dbReference type="NCBIfam" id="TIGR00360">
    <property type="entry name" value="ComEC_N-term"/>
    <property type="match status" value="1"/>
</dbReference>
<feature type="transmembrane region" description="Helical" evidence="6">
    <location>
        <begin position="438"/>
        <end position="463"/>
    </location>
</feature>
<evidence type="ECO:0000256" key="6">
    <source>
        <dbReference type="SAM" id="Phobius"/>
    </source>
</evidence>
<feature type="transmembrane region" description="Helical" evidence="6">
    <location>
        <begin position="252"/>
        <end position="270"/>
    </location>
</feature>
<keyword evidence="4 6" id="KW-1133">Transmembrane helix</keyword>
<gene>
    <name evidence="8" type="ORF">WDU93_12995</name>
</gene>
<dbReference type="InterPro" id="IPR004477">
    <property type="entry name" value="ComEC_N"/>
</dbReference>
<dbReference type="EMBL" id="JBBDGN010000014">
    <property type="protein sequence ID" value="MEJ1092601.1"/>
    <property type="molecule type" value="Genomic_DNA"/>
</dbReference>
<keyword evidence="3 6" id="KW-0812">Transmembrane</keyword>
<feature type="transmembrane region" description="Helical" evidence="6">
    <location>
        <begin position="347"/>
        <end position="371"/>
    </location>
</feature>
<feature type="transmembrane region" description="Helical" evidence="6">
    <location>
        <begin position="282"/>
        <end position="308"/>
    </location>
</feature>
<evidence type="ECO:0000256" key="2">
    <source>
        <dbReference type="ARBA" id="ARBA00022475"/>
    </source>
</evidence>
<keyword evidence="2" id="KW-1003">Cell membrane</keyword>
<feature type="domain" description="Metallo-beta-lactamase" evidence="7">
    <location>
        <begin position="513"/>
        <end position="703"/>
    </location>
</feature>